<proteinExistence type="predicted"/>
<dbReference type="RefSeq" id="WP_106001158.1">
    <property type="nucleotide sequence ID" value="NZ_CP027527.1"/>
</dbReference>
<protein>
    <submittedName>
        <fullName evidence="1">Uncharacterized protein</fullName>
    </submittedName>
</protein>
<accession>A4U439</accession>
<evidence type="ECO:0000313" key="1">
    <source>
        <dbReference type="EMBL" id="CAM77646.1"/>
    </source>
</evidence>
<name>A4U439_9PROT</name>
<gene>
    <name evidence="1" type="ORF">MGR_1938</name>
</gene>
<organism evidence="1">
    <name type="scientific">Magnetospirillum gryphiswaldense</name>
    <dbReference type="NCBI Taxonomy" id="55518"/>
    <lineage>
        <taxon>Bacteria</taxon>
        <taxon>Pseudomonadati</taxon>
        <taxon>Pseudomonadota</taxon>
        <taxon>Alphaproteobacteria</taxon>
        <taxon>Rhodospirillales</taxon>
        <taxon>Rhodospirillaceae</taxon>
        <taxon>Magnetospirillum</taxon>
    </lineage>
</organism>
<sequence length="198" mass="22313">MIDVSDDDVVARRDTLDGRFLLFTKTDRPDTHPLPWTGIMVDTGGDGFGLSLALNPTTRPDPWWAITLLSVAQARAQQEDARRMGPLIQDQLSHLGRALAHERSRVGQDGQPITFTAGHEPSPYAWTEVHRIPHRLPLSPDPLGKEDGITQEQLLLILDQTFADADVPGHQHRLLSLIRDHVRTALDTERRRLQRLRP</sequence>
<reference evidence="1" key="1">
    <citation type="journal article" date="2007" name="J. Bacteriol.">
        <title>Comparative genome analysis of four magnetotactic bacteria reveals a complex set of group-specific genes implicated in magnetosome biomineralization and function.</title>
        <authorList>
            <person name="Richter M."/>
            <person name="Kube M."/>
            <person name="Bazylinski D.A."/>
            <person name="Lombardot T."/>
            <person name="Gloeckner F.O."/>
            <person name="Reinhardt R."/>
            <person name="Schueler D."/>
        </authorList>
    </citation>
    <scope>NUCLEOTIDE SEQUENCE</scope>
    <source>
        <strain evidence="1">MSR-1</strain>
    </source>
</reference>
<dbReference type="AlphaFoldDB" id="A4U439"/>
<dbReference type="EMBL" id="CU459003">
    <property type="protein sequence ID" value="CAM77646.1"/>
    <property type="molecule type" value="Genomic_DNA"/>
</dbReference>